<organism evidence="2 3">
    <name type="scientific">Cuscuta europaea</name>
    <name type="common">European dodder</name>
    <dbReference type="NCBI Taxonomy" id="41803"/>
    <lineage>
        <taxon>Eukaryota</taxon>
        <taxon>Viridiplantae</taxon>
        <taxon>Streptophyta</taxon>
        <taxon>Embryophyta</taxon>
        <taxon>Tracheophyta</taxon>
        <taxon>Spermatophyta</taxon>
        <taxon>Magnoliopsida</taxon>
        <taxon>eudicotyledons</taxon>
        <taxon>Gunneridae</taxon>
        <taxon>Pentapetalae</taxon>
        <taxon>asterids</taxon>
        <taxon>lamiids</taxon>
        <taxon>Solanales</taxon>
        <taxon>Convolvulaceae</taxon>
        <taxon>Cuscuteae</taxon>
        <taxon>Cuscuta</taxon>
        <taxon>Cuscuta subgen. Cuscuta</taxon>
    </lineage>
</organism>
<dbReference type="AlphaFoldDB" id="A0A9P0ZRX9"/>
<name>A0A9P0ZRX9_CUSEU</name>
<dbReference type="Proteomes" id="UP001152484">
    <property type="component" value="Unassembled WGS sequence"/>
</dbReference>
<dbReference type="Pfam" id="PF17846">
    <property type="entry name" value="XRN_M"/>
    <property type="match status" value="1"/>
</dbReference>
<reference evidence="2" key="1">
    <citation type="submission" date="2022-07" db="EMBL/GenBank/DDBJ databases">
        <authorList>
            <person name="Macas J."/>
            <person name="Novak P."/>
            <person name="Neumann P."/>
        </authorList>
    </citation>
    <scope>NUCLEOTIDE SEQUENCE</scope>
</reference>
<keyword evidence="3" id="KW-1185">Reference proteome</keyword>
<dbReference type="EMBL" id="CAMAPE010000053">
    <property type="protein sequence ID" value="CAH9110084.1"/>
    <property type="molecule type" value="Genomic_DNA"/>
</dbReference>
<dbReference type="PANTHER" id="PTHR12341:SF53">
    <property type="entry name" value="5'-3' EXORIBONUCLEASE"/>
    <property type="match status" value="1"/>
</dbReference>
<evidence type="ECO:0000313" key="3">
    <source>
        <dbReference type="Proteomes" id="UP001152484"/>
    </source>
</evidence>
<feature type="domain" description="Xrn1 helical" evidence="1">
    <location>
        <begin position="30"/>
        <end position="97"/>
    </location>
</feature>
<dbReference type="GO" id="GO:0000956">
    <property type="term" value="P:nuclear-transcribed mRNA catabolic process"/>
    <property type="evidence" value="ECO:0007669"/>
    <property type="project" value="TreeGrafter"/>
</dbReference>
<dbReference type="PANTHER" id="PTHR12341">
    <property type="entry name" value="5'-&gt;3' EXORIBONUCLEASE"/>
    <property type="match status" value="1"/>
</dbReference>
<evidence type="ECO:0000259" key="1">
    <source>
        <dbReference type="Pfam" id="PF17846"/>
    </source>
</evidence>
<dbReference type="OrthoDB" id="1744387at2759"/>
<protein>
    <recommendedName>
        <fullName evidence="1">Xrn1 helical domain-containing protein</fullName>
    </recommendedName>
</protein>
<dbReference type="InterPro" id="IPR027073">
    <property type="entry name" value="5_3_exoribonuclease"/>
</dbReference>
<proteinExistence type="predicted"/>
<sequence length="131" mass="15131">MKHHILYAYCNCVTIVPSSSVSITTTFILTQALKYAEGICWVMHYYYQGVCSWQWFYPYHCAPFASDLHGFDNFHTTFTLGEPFKPFAQLMGVLPAARFCTKVNVLYFNLNMHDKLMLLLLLTLTSYVDSC</sequence>
<dbReference type="GO" id="GO:0004534">
    <property type="term" value="F:5'-3' RNA exonuclease activity"/>
    <property type="evidence" value="ECO:0007669"/>
    <property type="project" value="TreeGrafter"/>
</dbReference>
<accession>A0A9P0ZRX9</accession>
<gene>
    <name evidence="2" type="ORF">CEURO_LOCUS18709</name>
</gene>
<dbReference type="InterPro" id="IPR041412">
    <property type="entry name" value="Xrn1_helical"/>
</dbReference>
<dbReference type="GO" id="GO:0003723">
    <property type="term" value="F:RNA binding"/>
    <property type="evidence" value="ECO:0007669"/>
    <property type="project" value="TreeGrafter"/>
</dbReference>
<comment type="caution">
    <text evidence="2">The sequence shown here is derived from an EMBL/GenBank/DDBJ whole genome shotgun (WGS) entry which is preliminary data.</text>
</comment>
<evidence type="ECO:0000313" key="2">
    <source>
        <dbReference type="EMBL" id="CAH9110084.1"/>
    </source>
</evidence>
<dbReference type="GO" id="GO:0005634">
    <property type="term" value="C:nucleus"/>
    <property type="evidence" value="ECO:0007669"/>
    <property type="project" value="TreeGrafter"/>
</dbReference>